<dbReference type="OMA" id="WPVLHEK"/>
<keyword evidence="7" id="KW-0539">Nucleus</keyword>
<dbReference type="PANTHER" id="PTHR47782">
    <property type="entry name" value="ZN(II)2CYS6 TRANSCRIPTION FACTOR (EUROFUNG)-RELATED"/>
    <property type="match status" value="1"/>
</dbReference>
<feature type="domain" description="Xylanolytic transcriptional activator regulatory" evidence="9">
    <location>
        <begin position="294"/>
        <end position="373"/>
    </location>
</feature>
<dbReference type="HOGENOM" id="CLU_007548_0_0_1"/>
<keyword evidence="2" id="KW-0479">Metal-binding</keyword>
<evidence type="ECO:0000256" key="2">
    <source>
        <dbReference type="ARBA" id="ARBA00022723"/>
    </source>
</evidence>
<dbReference type="InterPro" id="IPR007219">
    <property type="entry name" value="XnlR_reg_dom"/>
</dbReference>
<protein>
    <recommendedName>
        <fullName evidence="9">Xylanolytic transcriptional activator regulatory domain-containing protein</fullName>
    </recommendedName>
</protein>
<dbReference type="STRING" id="660122.C7YH31"/>
<dbReference type="KEGG" id="nhe:NECHADRAFT_103137"/>
<dbReference type="GO" id="GO:0008270">
    <property type="term" value="F:zinc ion binding"/>
    <property type="evidence" value="ECO:0007669"/>
    <property type="project" value="InterPro"/>
</dbReference>
<organism evidence="10 11">
    <name type="scientific">Fusarium vanettenii (strain ATCC MYA-4622 / CBS 123669 / FGSC 9596 / NRRL 45880 / 77-13-4)</name>
    <name type="common">Fusarium solani subsp. pisi</name>
    <dbReference type="NCBI Taxonomy" id="660122"/>
    <lineage>
        <taxon>Eukaryota</taxon>
        <taxon>Fungi</taxon>
        <taxon>Dikarya</taxon>
        <taxon>Ascomycota</taxon>
        <taxon>Pezizomycotina</taxon>
        <taxon>Sordariomycetes</taxon>
        <taxon>Hypocreomycetidae</taxon>
        <taxon>Hypocreales</taxon>
        <taxon>Nectriaceae</taxon>
        <taxon>Fusarium</taxon>
        <taxon>Fusarium solani species complex</taxon>
        <taxon>Fusarium vanettenii</taxon>
    </lineage>
</organism>
<keyword evidence="5" id="KW-0238">DNA-binding</keyword>
<dbReference type="CDD" id="cd12148">
    <property type="entry name" value="fungal_TF_MHR"/>
    <property type="match status" value="1"/>
</dbReference>
<evidence type="ECO:0000256" key="3">
    <source>
        <dbReference type="ARBA" id="ARBA00022833"/>
    </source>
</evidence>
<evidence type="ECO:0000256" key="1">
    <source>
        <dbReference type="ARBA" id="ARBA00004123"/>
    </source>
</evidence>
<feature type="compositionally biased region" description="Low complexity" evidence="8">
    <location>
        <begin position="715"/>
        <end position="726"/>
    </location>
</feature>
<dbReference type="Pfam" id="PF04082">
    <property type="entry name" value="Fungal_trans"/>
    <property type="match status" value="1"/>
</dbReference>
<evidence type="ECO:0000256" key="7">
    <source>
        <dbReference type="ARBA" id="ARBA00023242"/>
    </source>
</evidence>
<dbReference type="GO" id="GO:0005634">
    <property type="term" value="C:nucleus"/>
    <property type="evidence" value="ECO:0007669"/>
    <property type="project" value="UniProtKB-SubCell"/>
</dbReference>
<proteinExistence type="predicted"/>
<dbReference type="GO" id="GO:0006351">
    <property type="term" value="P:DNA-templated transcription"/>
    <property type="evidence" value="ECO:0007669"/>
    <property type="project" value="InterPro"/>
</dbReference>
<dbReference type="eggNOG" id="ENOG502RVD5">
    <property type="taxonomic scope" value="Eukaryota"/>
</dbReference>
<dbReference type="PANTHER" id="PTHR47782:SF8">
    <property type="entry name" value="ZN(II)2CYS6 TRANSCRIPTION FACTOR (EUROFUNG)"/>
    <property type="match status" value="1"/>
</dbReference>
<keyword evidence="6" id="KW-0804">Transcription</keyword>
<dbReference type="AlphaFoldDB" id="C7YH31"/>
<keyword evidence="11" id="KW-1185">Reference proteome</keyword>
<dbReference type="InParanoid" id="C7YH31"/>
<gene>
    <name evidence="10" type="ORF">NECHADRAFT_103137</name>
</gene>
<evidence type="ECO:0000313" key="11">
    <source>
        <dbReference type="Proteomes" id="UP000005206"/>
    </source>
</evidence>
<comment type="subcellular location">
    <subcellularLocation>
        <location evidence="1">Nucleus</location>
    </subcellularLocation>
</comment>
<keyword evidence="3" id="KW-0862">Zinc</keyword>
<dbReference type="GeneID" id="9676891"/>
<evidence type="ECO:0000313" key="10">
    <source>
        <dbReference type="EMBL" id="EEU48563.1"/>
    </source>
</evidence>
<dbReference type="VEuPathDB" id="FungiDB:NECHADRAFT_103137"/>
<keyword evidence="4" id="KW-0805">Transcription regulation</keyword>
<dbReference type="RefSeq" id="XP_003054276.1">
    <property type="nucleotide sequence ID" value="XM_003054230.1"/>
</dbReference>
<dbReference type="InterPro" id="IPR052202">
    <property type="entry name" value="Yeast_MetPath_Reg"/>
</dbReference>
<dbReference type="GO" id="GO:0043565">
    <property type="term" value="F:sequence-specific DNA binding"/>
    <property type="evidence" value="ECO:0007669"/>
    <property type="project" value="TreeGrafter"/>
</dbReference>
<reference evidence="10 11" key="1">
    <citation type="journal article" date="2009" name="PLoS Genet.">
        <title>The genome of Nectria haematococca: contribution of supernumerary chromosomes to gene expansion.</title>
        <authorList>
            <person name="Coleman J.J."/>
            <person name="Rounsley S.D."/>
            <person name="Rodriguez-Carres M."/>
            <person name="Kuo A."/>
            <person name="Wasmann C.C."/>
            <person name="Grimwood J."/>
            <person name="Schmutz J."/>
            <person name="Taga M."/>
            <person name="White G.J."/>
            <person name="Zhou S."/>
            <person name="Schwartz D.C."/>
            <person name="Freitag M."/>
            <person name="Ma L.J."/>
            <person name="Danchin E.G."/>
            <person name="Henrissat B."/>
            <person name="Coutinho P.M."/>
            <person name="Nelson D.R."/>
            <person name="Straney D."/>
            <person name="Napoli C.A."/>
            <person name="Barker B.M."/>
            <person name="Gribskov M."/>
            <person name="Rep M."/>
            <person name="Kroken S."/>
            <person name="Molnar I."/>
            <person name="Rensing C."/>
            <person name="Kennell J.C."/>
            <person name="Zamora J."/>
            <person name="Farman M.L."/>
            <person name="Selker E.U."/>
            <person name="Salamov A."/>
            <person name="Shapiro H."/>
            <person name="Pangilinan J."/>
            <person name="Lindquist E."/>
            <person name="Lamers C."/>
            <person name="Grigoriev I.V."/>
            <person name="Geiser D.M."/>
            <person name="Covert S.F."/>
            <person name="Temporini E."/>
            <person name="Vanetten H.D."/>
        </authorList>
    </citation>
    <scope>NUCLEOTIDE SEQUENCE [LARGE SCALE GENOMIC DNA]</scope>
    <source>
        <strain evidence="11">ATCC MYA-4622 / CBS 123669 / FGSC 9596 / NRRL 45880 / 77-13-4</strain>
    </source>
</reference>
<evidence type="ECO:0000256" key="6">
    <source>
        <dbReference type="ARBA" id="ARBA00023163"/>
    </source>
</evidence>
<evidence type="ECO:0000259" key="9">
    <source>
        <dbReference type="SMART" id="SM00906"/>
    </source>
</evidence>
<evidence type="ECO:0000256" key="4">
    <source>
        <dbReference type="ARBA" id="ARBA00023015"/>
    </source>
</evidence>
<dbReference type="GO" id="GO:0000981">
    <property type="term" value="F:DNA-binding transcription factor activity, RNA polymerase II-specific"/>
    <property type="evidence" value="ECO:0007669"/>
    <property type="project" value="TreeGrafter"/>
</dbReference>
<dbReference type="EMBL" id="GG698896">
    <property type="protein sequence ID" value="EEU48563.1"/>
    <property type="molecule type" value="Genomic_DNA"/>
</dbReference>
<accession>C7YH31</accession>
<feature type="compositionally biased region" description="Low complexity" evidence="8">
    <location>
        <begin position="577"/>
        <end position="600"/>
    </location>
</feature>
<feature type="region of interest" description="Disordered" evidence="8">
    <location>
        <begin position="577"/>
        <end position="604"/>
    </location>
</feature>
<dbReference type="SMART" id="SM00906">
    <property type="entry name" value="Fungal_trans"/>
    <property type="match status" value="1"/>
</dbReference>
<dbReference type="OrthoDB" id="5416384at2759"/>
<dbReference type="Proteomes" id="UP000005206">
    <property type="component" value="Chromosome 1"/>
</dbReference>
<dbReference type="GO" id="GO:0045944">
    <property type="term" value="P:positive regulation of transcription by RNA polymerase II"/>
    <property type="evidence" value="ECO:0007669"/>
    <property type="project" value="TreeGrafter"/>
</dbReference>
<name>C7YH31_FUSV7</name>
<evidence type="ECO:0000256" key="5">
    <source>
        <dbReference type="ARBA" id="ARBA00023125"/>
    </source>
</evidence>
<evidence type="ECO:0000256" key="8">
    <source>
        <dbReference type="SAM" id="MobiDB-lite"/>
    </source>
</evidence>
<feature type="region of interest" description="Disordered" evidence="8">
    <location>
        <begin position="667"/>
        <end position="726"/>
    </location>
</feature>
<sequence>MDPADIFRQGFGHVGPRPNNAAFMSHPQHPMAHLQRQQHPQFRKPMPMVKNEDSSSAKGRKINRHYVIKLQDTVRQLEAELSQYTDEENEYPGSNEDMVRPGGMVRLNGGDETPRYLGPSSGIAMTRLLMEQAKAYTDSKRISDLIPSVRTQPNRMQSIQMTGPSANSRRKSYPMISQHPAESLPTRAIMDKLLEVFNQKAQLFWPALHEKDLQDDVDAVYNGDTDPYRFFIVRMVVAISLQKPGTLYAGLADSYYLAAMQKFEDVLQTKDLKTLQCLVLLGQYSLLTPTRIPIYYVIGLATRICQQEGLASEKTINTPPYNLNPKMIDMRRRLIWTVAAMEYGLAHSMGRPNSFATGDDRLDVDFFATVDDEYITDQGIQPGPPSERKLVAIHFYKMRMCQAEIRRALYEKKKDDPKNDQHPWFGRVERMNQDWLDNSPTSPSWCKFTGRYHQMRIFMYRPSPQIPKPSPRAAKICFESSAIMIKLNAKQMEGGGDISWVFLLTVNMSLNTLLWTVSYPEVRQAHPRKEVEELVDISMEVLQGCAERWPGTASASQLYSIFSKACLQSYDARPTTGQPGGFFTTPPSFADPSSPPDAFSQPNPQQAPFLNPPQFSHVFNSPPEAMNSFAFDPNFPPPQPTFRSNSIFFNPASGEPTGRRFSYFPPDYMQTGEAAPDDPTPPATTTPEQHMASPPDHVSDQLPTPPDSVPTGNMTTPTPSTVLSPPNTMTAQPTPIMQHASPMVVPLGPVQNMSPQVKIEPSQGGPTFTVPPVTQTQAAPQQRPLPTLSDPNGWFSPPAPLISPYTFANMSNSFINNGMGNTGNYGDMSGAGLGLQNFGANNVAPPQFDYGFGRQGSLTQSQQMELMNVLETEGMGDIDAFLNGGDIPNNNRWY</sequence>